<comment type="subcellular location">
    <subcellularLocation>
        <location evidence="1">Cytoplasm</location>
    </subcellularLocation>
</comment>
<dbReference type="Pfam" id="PF05164">
    <property type="entry name" value="ZapA"/>
    <property type="match status" value="1"/>
</dbReference>
<dbReference type="InterPro" id="IPR036192">
    <property type="entry name" value="Cell_div_ZapA-like_sf"/>
</dbReference>
<dbReference type="PANTHER" id="PTHR34981">
    <property type="entry name" value="CELL DIVISION PROTEIN ZAPA"/>
    <property type="match status" value="1"/>
</dbReference>
<evidence type="ECO:0000313" key="12">
    <source>
        <dbReference type="Proteomes" id="UP000181899"/>
    </source>
</evidence>
<proteinExistence type="predicted"/>
<keyword evidence="4 11" id="KW-0132">Cell division</keyword>
<dbReference type="GO" id="GO:0032153">
    <property type="term" value="C:cell division site"/>
    <property type="evidence" value="ECO:0007669"/>
    <property type="project" value="TreeGrafter"/>
</dbReference>
<dbReference type="InterPro" id="IPR053712">
    <property type="entry name" value="Bac_CellDiv_Activator"/>
</dbReference>
<evidence type="ECO:0000313" key="11">
    <source>
        <dbReference type="EMBL" id="SFN31581.1"/>
    </source>
</evidence>
<gene>
    <name evidence="11" type="ORF">SAMN04488695_101314</name>
</gene>
<dbReference type="PANTHER" id="PTHR34981:SF1">
    <property type="entry name" value="CELL DIVISION PROTEIN ZAPA"/>
    <property type="match status" value="1"/>
</dbReference>
<accession>A0A1I4Y093</accession>
<dbReference type="GO" id="GO:0000921">
    <property type="term" value="P:septin ring assembly"/>
    <property type="evidence" value="ECO:0007669"/>
    <property type="project" value="TreeGrafter"/>
</dbReference>
<evidence type="ECO:0000256" key="2">
    <source>
        <dbReference type="ARBA" id="ARBA00015195"/>
    </source>
</evidence>
<keyword evidence="3" id="KW-0963">Cytoplasm</keyword>
<dbReference type="GO" id="GO:0043093">
    <property type="term" value="P:FtsZ-dependent cytokinesis"/>
    <property type="evidence" value="ECO:0007669"/>
    <property type="project" value="TreeGrafter"/>
</dbReference>
<evidence type="ECO:0000256" key="3">
    <source>
        <dbReference type="ARBA" id="ARBA00022490"/>
    </source>
</evidence>
<evidence type="ECO:0000256" key="10">
    <source>
        <dbReference type="SAM" id="Coils"/>
    </source>
</evidence>
<evidence type="ECO:0000256" key="8">
    <source>
        <dbReference type="ARBA" id="ARBA00026068"/>
    </source>
</evidence>
<keyword evidence="10" id="KW-0175">Coiled coil</keyword>
<dbReference type="GO" id="GO:0005829">
    <property type="term" value="C:cytosol"/>
    <property type="evidence" value="ECO:0007669"/>
    <property type="project" value="TreeGrafter"/>
</dbReference>
<feature type="coiled-coil region" evidence="10">
    <location>
        <begin position="90"/>
        <end position="184"/>
    </location>
</feature>
<comment type="subunit">
    <text evidence="8">Homodimer. Interacts with FtsZ.</text>
</comment>
<evidence type="ECO:0000256" key="4">
    <source>
        <dbReference type="ARBA" id="ARBA00022618"/>
    </source>
</evidence>
<dbReference type="EMBL" id="FOVK01000001">
    <property type="protein sequence ID" value="SFN31581.1"/>
    <property type="molecule type" value="Genomic_DNA"/>
</dbReference>
<dbReference type="OrthoDB" id="1711036at2"/>
<dbReference type="GO" id="GO:0030428">
    <property type="term" value="C:cell septum"/>
    <property type="evidence" value="ECO:0007669"/>
    <property type="project" value="TreeGrafter"/>
</dbReference>
<dbReference type="SUPFAM" id="SSF102829">
    <property type="entry name" value="Cell division protein ZapA-like"/>
    <property type="match status" value="1"/>
</dbReference>
<keyword evidence="6" id="KW-0131">Cell cycle</keyword>
<keyword evidence="12" id="KW-1185">Reference proteome</keyword>
<reference evidence="11 12" key="1">
    <citation type="submission" date="2016-10" db="EMBL/GenBank/DDBJ databases">
        <authorList>
            <person name="de Groot N.N."/>
        </authorList>
    </citation>
    <scope>NUCLEOTIDE SEQUENCE [LARGE SCALE GENOMIC DNA]</scope>
    <source>
        <strain evidence="11 12">ML2</strain>
    </source>
</reference>
<comment type="function">
    <text evidence="7">Activator of cell division through the inhibition of FtsZ GTPase activity, therefore promoting FtsZ assembly into bundles of protofilaments necessary for the formation of the division Z ring. It is recruited early at mid-cell but it is not essential for cell division.</text>
</comment>
<evidence type="ECO:0000256" key="9">
    <source>
        <dbReference type="ARBA" id="ARBA00033158"/>
    </source>
</evidence>
<evidence type="ECO:0000256" key="5">
    <source>
        <dbReference type="ARBA" id="ARBA00023210"/>
    </source>
</evidence>
<dbReference type="Proteomes" id="UP000181899">
    <property type="component" value="Unassembled WGS sequence"/>
</dbReference>
<dbReference type="eggNOG" id="COG3027">
    <property type="taxonomic scope" value="Bacteria"/>
</dbReference>
<keyword evidence="5" id="KW-0717">Septation</keyword>
<protein>
    <recommendedName>
        <fullName evidence="2">Cell division protein ZapA</fullName>
    </recommendedName>
    <alternativeName>
        <fullName evidence="9">Z ring-associated protein ZapA</fullName>
    </alternativeName>
</protein>
<dbReference type="STRING" id="398199.SAMN05421804_104106"/>
<evidence type="ECO:0000256" key="6">
    <source>
        <dbReference type="ARBA" id="ARBA00023306"/>
    </source>
</evidence>
<sequence>MQKGDDKMNKVTVRICGQEYTLKGEEPEEYLRKVGKEVHQMISSMMERNRQMDTSSASVLAALNAVDRLYKKQDDLENLKKEEGSVYKKAAGMKEEMQLLENEVERIQKENNQLKETLSKLQEEDSREKLGKEREIKRLETELRLTQDSAKEYRDENESLSKLNKELKFELQSYKYKVLELQKKLFDTQLTQTKELKEKEKKEKNPILKEKSR</sequence>
<organism evidence="11 12">
    <name type="scientific">Proteiniclasticum ruminis</name>
    <dbReference type="NCBI Taxonomy" id="398199"/>
    <lineage>
        <taxon>Bacteria</taxon>
        <taxon>Bacillati</taxon>
        <taxon>Bacillota</taxon>
        <taxon>Clostridia</taxon>
        <taxon>Eubacteriales</taxon>
        <taxon>Clostridiaceae</taxon>
        <taxon>Proteiniclasticum</taxon>
    </lineage>
</organism>
<dbReference type="InterPro" id="IPR007838">
    <property type="entry name" value="Cell_div_ZapA-like"/>
</dbReference>
<dbReference type="GO" id="GO:0000917">
    <property type="term" value="P:division septum assembly"/>
    <property type="evidence" value="ECO:0007669"/>
    <property type="project" value="UniProtKB-KW"/>
</dbReference>
<name>A0A1I4Y093_9CLOT</name>
<dbReference type="Gene3D" id="6.10.250.790">
    <property type="match status" value="1"/>
</dbReference>
<evidence type="ECO:0000256" key="7">
    <source>
        <dbReference type="ARBA" id="ARBA00024910"/>
    </source>
</evidence>
<evidence type="ECO:0000256" key="1">
    <source>
        <dbReference type="ARBA" id="ARBA00004496"/>
    </source>
</evidence>
<dbReference type="AlphaFoldDB" id="A0A1I4Y093"/>